<dbReference type="PANTHER" id="PTHR38033:SF1">
    <property type="entry name" value="DOTU FAMILY TYPE IV_VI SECRETION SYSTEM PROTEIN"/>
    <property type="match status" value="1"/>
</dbReference>
<accession>A0A448F6U7</accession>
<keyword evidence="1" id="KW-0812">Transmembrane</keyword>
<feature type="domain" description="Type IV / VI secretion system DotU" evidence="2">
    <location>
        <begin position="65"/>
        <end position="265"/>
    </location>
</feature>
<reference evidence="3 4" key="1">
    <citation type="submission" date="2018-12" db="EMBL/GenBank/DDBJ databases">
        <authorList>
            <consortium name="Pathogen Informatics"/>
        </authorList>
    </citation>
    <scope>NUCLEOTIDE SEQUENCE [LARGE SCALE GENOMIC DNA]</scope>
    <source>
        <strain evidence="3 4">NCTC5906</strain>
    </source>
</reference>
<evidence type="ECO:0000256" key="1">
    <source>
        <dbReference type="SAM" id="Phobius"/>
    </source>
</evidence>
<dbReference type="AlphaFoldDB" id="A0A448F6U7"/>
<name>A0A448F6U7_AGGAP</name>
<dbReference type="OrthoDB" id="345640at2"/>
<sequence>MRHNELEVIDSYDGELTNNLPIDRINITNNVPVINEKTDLLYDQVGQVDFDIDYDFQLQTASYNPLVELANPLLATALRMRKILQLDDISSLYTRMQNEIIALSEKVKMLNYDSAFQLSFRYCVCTFIDEMVMATPWGSRSAWGQRSLLAYFHNETWGGEKFYSILSRTMLEPEKYHELLEFMYICLALGFKGQYALKSHGQENIQNILIKLQKTLRPLRGYDYQRKSKTHLYERDYTVKKPLSLSRLFLGTLLIFSLIYFLYSMYLNSYSTEIINNINDIMNKS</sequence>
<dbReference type="PANTHER" id="PTHR38033">
    <property type="entry name" value="MEMBRANE PROTEIN-RELATED"/>
    <property type="match status" value="1"/>
</dbReference>
<dbReference type="GeneID" id="49634860"/>
<evidence type="ECO:0000313" key="4">
    <source>
        <dbReference type="Proteomes" id="UP000272690"/>
    </source>
</evidence>
<keyword evidence="1" id="KW-1133">Transmembrane helix</keyword>
<dbReference type="NCBIfam" id="TIGR03349">
    <property type="entry name" value="IV_VI_DotU"/>
    <property type="match status" value="1"/>
</dbReference>
<evidence type="ECO:0000259" key="2">
    <source>
        <dbReference type="Pfam" id="PF09850"/>
    </source>
</evidence>
<gene>
    <name evidence="3" type="ORF">NCTC5906_00429</name>
</gene>
<dbReference type="InterPro" id="IPR017732">
    <property type="entry name" value="T4/T6SS_DotU"/>
</dbReference>
<feature type="transmembrane region" description="Helical" evidence="1">
    <location>
        <begin position="245"/>
        <end position="263"/>
    </location>
</feature>
<keyword evidence="1" id="KW-0472">Membrane</keyword>
<organism evidence="3 4">
    <name type="scientific">Aggregatibacter aphrophilus ATCC 33389</name>
    <dbReference type="NCBI Taxonomy" id="985008"/>
    <lineage>
        <taxon>Bacteria</taxon>
        <taxon>Pseudomonadati</taxon>
        <taxon>Pseudomonadota</taxon>
        <taxon>Gammaproteobacteria</taxon>
        <taxon>Pasteurellales</taxon>
        <taxon>Pasteurellaceae</taxon>
        <taxon>Aggregatibacter</taxon>
    </lineage>
</organism>
<proteinExistence type="predicted"/>
<dbReference type="NCBIfam" id="NF038228">
    <property type="entry name" value="IcmH_DotU_IVB"/>
    <property type="match status" value="1"/>
</dbReference>
<dbReference type="Gene3D" id="1.25.40.590">
    <property type="entry name" value="Type IV / VI secretion system, DotU"/>
    <property type="match status" value="1"/>
</dbReference>
<dbReference type="InterPro" id="IPR038522">
    <property type="entry name" value="T4/T6SS_DotU_sf"/>
</dbReference>
<dbReference type="Pfam" id="PF09850">
    <property type="entry name" value="DotU"/>
    <property type="match status" value="1"/>
</dbReference>
<dbReference type="EMBL" id="LR134327">
    <property type="protein sequence ID" value="VEF41392.1"/>
    <property type="molecule type" value="Genomic_DNA"/>
</dbReference>
<evidence type="ECO:0000313" key="3">
    <source>
        <dbReference type="EMBL" id="VEF41392.1"/>
    </source>
</evidence>
<dbReference type="Proteomes" id="UP000272690">
    <property type="component" value="Chromosome"/>
</dbReference>
<dbReference type="RefSeq" id="WP_005703591.1">
    <property type="nucleotide sequence ID" value="NZ_AEWB02000012.1"/>
</dbReference>
<protein>
    <submittedName>
        <fullName evidence="3">Uncharacterized protein conserved in bacteria</fullName>
    </submittedName>
</protein>